<dbReference type="GO" id="GO:0006629">
    <property type="term" value="P:lipid metabolic process"/>
    <property type="evidence" value="ECO:0007669"/>
    <property type="project" value="InterPro"/>
</dbReference>
<dbReference type="AlphaFoldDB" id="A0A8X6IVJ9"/>
<feature type="non-terminal residue" evidence="1">
    <location>
        <position position="1"/>
    </location>
</feature>
<evidence type="ECO:0000313" key="2">
    <source>
        <dbReference type="Proteomes" id="UP000887013"/>
    </source>
</evidence>
<evidence type="ECO:0000313" key="1">
    <source>
        <dbReference type="EMBL" id="GFS61415.1"/>
    </source>
</evidence>
<dbReference type="Proteomes" id="UP000887013">
    <property type="component" value="Unassembled WGS sequence"/>
</dbReference>
<protein>
    <submittedName>
        <fullName evidence="1">Phospholipase A2 group XV</fullName>
    </submittedName>
</protein>
<organism evidence="1 2">
    <name type="scientific">Nephila pilipes</name>
    <name type="common">Giant wood spider</name>
    <name type="synonym">Nephila maculata</name>
    <dbReference type="NCBI Taxonomy" id="299642"/>
    <lineage>
        <taxon>Eukaryota</taxon>
        <taxon>Metazoa</taxon>
        <taxon>Ecdysozoa</taxon>
        <taxon>Arthropoda</taxon>
        <taxon>Chelicerata</taxon>
        <taxon>Arachnida</taxon>
        <taxon>Araneae</taxon>
        <taxon>Araneomorphae</taxon>
        <taxon>Entelegynae</taxon>
        <taxon>Araneoidea</taxon>
        <taxon>Nephilidae</taxon>
        <taxon>Nephila</taxon>
    </lineage>
</organism>
<sequence>CTHHVPRHSPLSSVSGGSSSYSFLLSVRLSANGENLGFNVISPLYLRIEQRTAVSHSYMLPSRQLWSPNEVIAFTKYKNYTVKNYDEFFRDIGFSTAFEMYKDTFRYAEKGLNPPGVEVHCFFGTELETMNK</sequence>
<gene>
    <name evidence="1" type="primary">Pla2g15</name>
    <name evidence="1" type="ORF">NPIL_175661</name>
</gene>
<reference evidence="1" key="1">
    <citation type="submission" date="2020-08" db="EMBL/GenBank/DDBJ databases">
        <title>Multicomponent nature underlies the extraordinary mechanical properties of spider dragline silk.</title>
        <authorList>
            <person name="Kono N."/>
            <person name="Nakamura H."/>
            <person name="Mori M."/>
            <person name="Yoshida Y."/>
            <person name="Ohtoshi R."/>
            <person name="Malay A.D."/>
            <person name="Moran D.A.P."/>
            <person name="Tomita M."/>
            <person name="Numata K."/>
            <person name="Arakawa K."/>
        </authorList>
    </citation>
    <scope>NUCLEOTIDE SEQUENCE</scope>
</reference>
<dbReference type="InterPro" id="IPR003386">
    <property type="entry name" value="LACT/PDAT_acylTrfase"/>
</dbReference>
<keyword evidence="2" id="KW-1185">Reference proteome</keyword>
<comment type="caution">
    <text evidence="1">The sequence shown here is derived from an EMBL/GenBank/DDBJ whole genome shotgun (WGS) entry which is preliminary data.</text>
</comment>
<accession>A0A8X6IVJ9</accession>
<proteinExistence type="predicted"/>
<dbReference type="EMBL" id="BMAW01093644">
    <property type="protein sequence ID" value="GFS61415.1"/>
    <property type="molecule type" value="Genomic_DNA"/>
</dbReference>
<dbReference type="Pfam" id="PF02450">
    <property type="entry name" value="LCAT"/>
    <property type="match status" value="1"/>
</dbReference>
<dbReference type="OrthoDB" id="190846at2759"/>
<name>A0A8X6IVJ9_NEPPI</name>
<dbReference type="GO" id="GO:0008374">
    <property type="term" value="F:O-acyltransferase activity"/>
    <property type="evidence" value="ECO:0007669"/>
    <property type="project" value="InterPro"/>
</dbReference>